<dbReference type="EC" id="1.7.2.1" evidence="5"/>
<dbReference type="CDD" id="cd11020">
    <property type="entry name" value="CuRO_1_CuNIR"/>
    <property type="match status" value="1"/>
</dbReference>
<dbReference type="PRINTS" id="PR00695">
    <property type="entry name" value="CUNO2RDTASE"/>
</dbReference>
<keyword evidence="10" id="KW-0560">Oxidoreductase</keyword>
<dbReference type="GO" id="GO:0005507">
    <property type="term" value="F:copper ion binding"/>
    <property type="evidence" value="ECO:0007669"/>
    <property type="project" value="InterPro"/>
</dbReference>
<keyword evidence="7 15" id="KW-0349">Heme</keyword>
<dbReference type="PROSITE" id="PS51007">
    <property type="entry name" value="CYTC"/>
    <property type="match status" value="1"/>
</dbReference>
<evidence type="ECO:0000256" key="4">
    <source>
        <dbReference type="ARBA" id="ARBA00011233"/>
    </source>
</evidence>
<evidence type="ECO:0000256" key="8">
    <source>
        <dbReference type="ARBA" id="ARBA00022723"/>
    </source>
</evidence>
<feature type="binding site" description="type 1 copper site" evidence="14">
    <location>
        <position position="133"/>
    </location>
    <ligand>
        <name>Cu cation</name>
        <dbReference type="ChEBI" id="CHEBI:23378"/>
        <label>1</label>
    </ligand>
</feature>
<dbReference type="AlphaFoldDB" id="A0A0A2N7E1"/>
<dbReference type="GO" id="GO:0020037">
    <property type="term" value="F:heme binding"/>
    <property type="evidence" value="ECO:0007669"/>
    <property type="project" value="InterPro"/>
</dbReference>
<feature type="binding site" description="type 1 copper site" evidence="14">
    <location>
        <position position="182"/>
    </location>
    <ligand>
        <name>Cu cation</name>
        <dbReference type="ChEBI" id="CHEBI:23378"/>
        <label>1</label>
    </ligand>
</feature>
<dbReference type="SUPFAM" id="SSF49503">
    <property type="entry name" value="Cupredoxins"/>
    <property type="match status" value="2"/>
</dbReference>
<accession>A0A0A2N7E1</accession>
<dbReference type="InterPro" id="IPR008972">
    <property type="entry name" value="Cupredoxin"/>
</dbReference>
<evidence type="ECO:0000313" key="18">
    <source>
        <dbReference type="EMBL" id="KGO96375.1"/>
    </source>
</evidence>
<comment type="cofactor">
    <cofactor evidence="1 14">
        <name>Cu(+)</name>
        <dbReference type="ChEBI" id="CHEBI:49552"/>
    </cofactor>
</comment>
<evidence type="ECO:0000256" key="13">
    <source>
        <dbReference type="ARBA" id="ARBA00049340"/>
    </source>
</evidence>
<evidence type="ECO:0000256" key="15">
    <source>
        <dbReference type="PROSITE-ProRule" id="PRU00433"/>
    </source>
</evidence>
<dbReference type="eggNOG" id="COG2010">
    <property type="taxonomic scope" value="Bacteria"/>
</dbReference>
<dbReference type="SUPFAM" id="SSF46626">
    <property type="entry name" value="Cytochrome c"/>
    <property type="match status" value="1"/>
</dbReference>
<dbReference type="PANTHER" id="PTHR35008:SF8">
    <property type="entry name" value="ALCOHOL DEHYDROGENASE CYTOCHROME C SUBUNIT"/>
    <property type="match status" value="1"/>
</dbReference>
<keyword evidence="9" id="KW-0677">Repeat</keyword>
<comment type="cofactor">
    <cofactor evidence="2 14">
        <name>Cu(2+)</name>
        <dbReference type="ChEBI" id="CHEBI:29036"/>
    </cofactor>
</comment>
<evidence type="ECO:0000256" key="3">
    <source>
        <dbReference type="ARBA" id="ARBA00010609"/>
    </source>
</evidence>
<dbReference type="EMBL" id="JRLZ01000004">
    <property type="protein sequence ID" value="KGO96375.1"/>
    <property type="molecule type" value="Genomic_DNA"/>
</dbReference>
<dbReference type="CDD" id="cd04208">
    <property type="entry name" value="CuRO_2_CuNIR"/>
    <property type="match status" value="1"/>
</dbReference>
<dbReference type="eggNOG" id="COG2132">
    <property type="taxonomic scope" value="Bacteria"/>
</dbReference>
<dbReference type="PANTHER" id="PTHR35008">
    <property type="entry name" value="BLL4482 PROTEIN-RELATED"/>
    <property type="match status" value="1"/>
</dbReference>
<feature type="binding site" description="type 1 copper site" evidence="14">
    <location>
        <position position="323"/>
    </location>
    <ligand>
        <name>Cu cation</name>
        <dbReference type="ChEBI" id="CHEBI:23378"/>
        <label>1</label>
    </ligand>
</feature>
<feature type="domain" description="Cytochrome c" evidence="17">
    <location>
        <begin position="384"/>
        <end position="472"/>
    </location>
</feature>
<comment type="catalytic activity">
    <reaction evidence="13">
        <text>nitric oxide + Fe(III)-[cytochrome c] + H2O = Fe(II)-[cytochrome c] + nitrite + 2 H(+)</text>
        <dbReference type="Rhea" id="RHEA:15233"/>
        <dbReference type="Rhea" id="RHEA-COMP:10350"/>
        <dbReference type="Rhea" id="RHEA-COMP:14399"/>
        <dbReference type="ChEBI" id="CHEBI:15377"/>
        <dbReference type="ChEBI" id="CHEBI:15378"/>
        <dbReference type="ChEBI" id="CHEBI:16301"/>
        <dbReference type="ChEBI" id="CHEBI:16480"/>
        <dbReference type="ChEBI" id="CHEBI:29033"/>
        <dbReference type="ChEBI" id="CHEBI:29034"/>
        <dbReference type="EC" id="1.7.2.1"/>
    </reaction>
</comment>
<dbReference type="InterPro" id="IPR011707">
    <property type="entry name" value="Cu-oxidase-like_N"/>
</dbReference>
<organism evidence="18 19">
    <name type="scientific">Flavobacterium enshiense DK69</name>
    <dbReference type="NCBI Taxonomy" id="1107311"/>
    <lineage>
        <taxon>Bacteria</taxon>
        <taxon>Pseudomonadati</taxon>
        <taxon>Bacteroidota</taxon>
        <taxon>Flavobacteriia</taxon>
        <taxon>Flavobacteriales</taxon>
        <taxon>Flavobacteriaceae</taxon>
        <taxon>Flavobacterium</taxon>
    </lineage>
</organism>
<feature type="binding site" description="type 1 copper site" evidence="14">
    <location>
        <position position="168"/>
    </location>
    <ligand>
        <name>Cu cation</name>
        <dbReference type="ChEBI" id="CHEBI:23378"/>
        <label>1</label>
    </ligand>
</feature>
<sequence length="493" mass="53305">MIMITNLTKRTKTGVAAICCTLISVGLTAFGINFTKNDADHYKKVPVEGEMIAELTAPPFVPKPVGNRPAKKLIVNMEIKEMEGEMADGVKYTYWTFGGSVPGSFIRTRVGDEVEFHLRNHPDNKLPHNIDLHAVTGPGGGATSSLVAPGHEKVFNFKVINQGLYVYHCATAPVGMHIANGMYGLILVEPEGGLPPVDKEYYVMQGDFYTKGANGESGLQPFDMNKAVKEQPDYVVFNGSTKSLVGDKAITAKVGETVRLFVGNGGPNLVSSFHVIGEIFDKVHVEGGEMINKNVQTTLIPAGGSAIVDFKVDVPGTLILVDHSIFRTFNKGSLGMLKVEGPGDKTIYSGTTQEGIYLPEGGTIQNMPKVKTTEKPKVSLTVPQQIAAGKEIYGKTCFACHQSEGQGIPTVFPPLAKSDFLNANHTRAINTVLSGLSGEVTVNGNKYNNIMTSQNLTDEEIANVLTYVYNSWGNNKTVVKPEMVKAQREQNVH</sequence>
<protein>
    <recommendedName>
        <fullName evidence="6">Copper-containing nitrite reductase</fullName>
        <ecNumber evidence="5">1.7.2.1</ecNumber>
    </recommendedName>
</protein>
<keyword evidence="19" id="KW-1185">Reference proteome</keyword>
<keyword evidence="8 14" id="KW-0479">Metal-binding</keyword>
<evidence type="ECO:0000256" key="16">
    <source>
        <dbReference type="SAM" id="SignalP"/>
    </source>
</evidence>
<evidence type="ECO:0000256" key="10">
    <source>
        <dbReference type="ARBA" id="ARBA00023002"/>
    </source>
</evidence>
<name>A0A0A2N7E1_9FLAO</name>
<dbReference type="InterPro" id="IPR051459">
    <property type="entry name" value="Cytochrome_c-type_DH"/>
</dbReference>
<dbReference type="Gene3D" id="2.60.40.420">
    <property type="entry name" value="Cupredoxins - blue copper proteins"/>
    <property type="match status" value="2"/>
</dbReference>
<reference evidence="19" key="1">
    <citation type="submission" date="2013-09" db="EMBL/GenBank/DDBJ databases">
        <authorList>
            <person name="Zeng Z."/>
            <person name="Chen C."/>
        </authorList>
    </citation>
    <scope>NUCLEOTIDE SEQUENCE [LARGE SCALE GENOMIC DNA]</scope>
    <source>
        <strain evidence="19">DK69</strain>
    </source>
</reference>
<evidence type="ECO:0000256" key="11">
    <source>
        <dbReference type="ARBA" id="ARBA00023004"/>
    </source>
</evidence>
<evidence type="ECO:0000256" key="6">
    <source>
        <dbReference type="ARBA" id="ARBA00017290"/>
    </source>
</evidence>
<feature type="binding site" description="type 1 copper site" evidence="14">
    <location>
        <position position="169"/>
    </location>
    <ligand>
        <name>Cu cation</name>
        <dbReference type="ChEBI" id="CHEBI:23378"/>
        <label>1</label>
    </ligand>
</feature>
<dbReference type="Gene3D" id="1.10.760.10">
    <property type="entry name" value="Cytochrome c-like domain"/>
    <property type="match status" value="1"/>
</dbReference>
<evidence type="ECO:0000256" key="12">
    <source>
        <dbReference type="ARBA" id="ARBA00023008"/>
    </source>
</evidence>
<feature type="chain" id="PRO_5001992344" description="Copper-containing nitrite reductase" evidence="16">
    <location>
        <begin position="32"/>
        <end position="493"/>
    </location>
</feature>
<comment type="caution">
    <text evidence="18">The sequence shown here is derived from an EMBL/GenBank/DDBJ whole genome shotgun (WGS) entry which is preliminary data.</text>
</comment>
<dbReference type="InterPro" id="IPR036909">
    <property type="entry name" value="Cyt_c-like_dom_sf"/>
</dbReference>
<proteinExistence type="inferred from homology"/>
<dbReference type="STRING" id="1107311.Q767_05540"/>
<dbReference type="Proteomes" id="UP000030149">
    <property type="component" value="Unassembled WGS sequence"/>
</dbReference>
<reference evidence="18 19" key="2">
    <citation type="journal article" date="2015" name="Stand. Genomic Sci.">
        <title>High quality draft genomic sequence of Flavobacterium enshiense DK69(T) and comparison among Flavobacterium genomes.</title>
        <authorList>
            <person name="Zeng Z."/>
            <person name="Chen C."/>
            <person name="Du H."/>
            <person name="Wang G."/>
            <person name="Li M."/>
        </authorList>
    </citation>
    <scope>NUCLEOTIDE SEQUENCE [LARGE SCALE GENOMIC DNA]</scope>
    <source>
        <strain evidence="18 19">DK69</strain>
    </source>
</reference>
<gene>
    <name evidence="18" type="ORF">Q767_05540</name>
</gene>
<evidence type="ECO:0000256" key="9">
    <source>
        <dbReference type="ARBA" id="ARBA00022737"/>
    </source>
</evidence>
<feature type="binding site" description="type 1 copper site" evidence="14">
    <location>
        <position position="177"/>
    </location>
    <ligand>
        <name>Cu cation</name>
        <dbReference type="ChEBI" id="CHEBI:23378"/>
        <label>1</label>
    </ligand>
</feature>
<feature type="binding site" description="type 1 copper site" evidence="14">
    <location>
        <position position="128"/>
    </location>
    <ligand>
        <name>Cu cation</name>
        <dbReference type="ChEBI" id="CHEBI:23378"/>
        <label>1</label>
    </ligand>
</feature>
<dbReference type="PATRIC" id="fig|1107311.5.peg.2305"/>
<evidence type="ECO:0000259" key="17">
    <source>
        <dbReference type="PROSITE" id="PS51007"/>
    </source>
</evidence>
<evidence type="ECO:0000313" key="19">
    <source>
        <dbReference type="Proteomes" id="UP000030149"/>
    </source>
</evidence>
<dbReference type="GO" id="GO:0009055">
    <property type="term" value="F:electron transfer activity"/>
    <property type="evidence" value="ECO:0007669"/>
    <property type="project" value="InterPro"/>
</dbReference>
<evidence type="ECO:0000256" key="7">
    <source>
        <dbReference type="ARBA" id="ARBA00022617"/>
    </source>
</evidence>
<evidence type="ECO:0000256" key="1">
    <source>
        <dbReference type="ARBA" id="ARBA00001960"/>
    </source>
</evidence>
<evidence type="ECO:0000256" key="2">
    <source>
        <dbReference type="ARBA" id="ARBA00001973"/>
    </source>
</evidence>
<dbReference type="GO" id="GO:0050421">
    <property type="term" value="F:nitrite reductase (NO-forming) activity"/>
    <property type="evidence" value="ECO:0007669"/>
    <property type="project" value="UniProtKB-EC"/>
</dbReference>
<evidence type="ECO:0000256" key="14">
    <source>
        <dbReference type="PIRSR" id="PIRSR601287-1"/>
    </source>
</evidence>
<dbReference type="NCBIfam" id="TIGR02376">
    <property type="entry name" value="Cu_nitrite_red"/>
    <property type="match status" value="1"/>
</dbReference>
<keyword evidence="12 14" id="KW-0186">Copper</keyword>
<keyword evidence="16" id="KW-0732">Signal</keyword>
<dbReference type="InterPro" id="IPR009056">
    <property type="entry name" value="Cyt_c-like_dom"/>
</dbReference>
<comment type="subunit">
    <text evidence="4">Homotrimer.</text>
</comment>
<evidence type="ECO:0000256" key="5">
    <source>
        <dbReference type="ARBA" id="ARBA00011882"/>
    </source>
</evidence>
<dbReference type="FunFam" id="2.60.40.420:FF:000093">
    <property type="entry name" value="Copper-containing nitrite reductase"/>
    <property type="match status" value="1"/>
</dbReference>
<comment type="similarity">
    <text evidence="3">Belongs to the multicopper oxidase family.</text>
</comment>
<dbReference type="InterPro" id="IPR001287">
    <property type="entry name" value="NO2-reductase_Cu"/>
</dbReference>
<dbReference type="Pfam" id="PF00034">
    <property type="entry name" value="Cytochrom_C"/>
    <property type="match status" value="1"/>
</dbReference>
<dbReference type="Pfam" id="PF07732">
    <property type="entry name" value="Cu-oxidase_3"/>
    <property type="match status" value="1"/>
</dbReference>
<keyword evidence="11 15" id="KW-0408">Iron</keyword>
<feature type="signal peptide" evidence="16">
    <location>
        <begin position="1"/>
        <end position="31"/>
    </location>
</feature>